<name>A0A382ZMC0_9ZZZZ</name>
<dbReference type="EMBL" id="UINC01185173">
    <property type="protein sequence ID" value="SVD96746.1"/>
    <property type="molecule type" value="Genomic_DNA"/>
</dbReference>
<dbReference type="PANTHER" id="PTHR45625:SF4">
    <property type="entry name" value="PEPTIDYLPROLYL ISOMERASE DOMAIN AND WD REPEAT-CONTAINING PROTEIN 1"/>
    <property type="match status" value="1"/>
</dbReference>
<gene>
    <name evidence="5" type="ORF">METZ01_LOCUS449600</name>
</gene>
<dbReference type="AlphaFoldDB" id="A0A382ZMC0"/>
<dbReference type="PRINTS" id="PR00153">
    <property type="entry name" value="CSAPPISMRASE"/>
</dbReference>
<dbReference type="PROSITE" id="PS50072">
    <property type="entry name" value="CSA_PPIASE_2"/>
    <property type="match status" value="1"/>
</dbReference>
<organism evidence="5">
    <name type="scientific">marine metagenome</name>
    <dbReference type="NCBI Taxonomy" id="408172"/>
    <lineage>
        <taxon>unclassified sequences</taxon>
        <taxon>metagenomes</taxon>
        <taxon>ecological metagenomes</taxon>
    </lineage>
</organism>
<dbReference type="GO" id="GO:0006457">
    <property type="term" value="P:protein folding"/>
    <property type="evidence" value="ECO:0007669"/>
    <property type="project" value="InterPro"/>
</dbReference>
<dbReference type="InterPro" id="IPR044666">
    <property type="entry name" value="Cyclophilin_A-like"/>
</dbReference>
<evidence type="ECO:0000256" key="2">
    <source>
        <dbReference type="ARBA" id="ARBA00023110"/>
    </source>
</evidence>
<dbReference type="GO" id="GO:0003755">
    <property type="term" value="F:peptidyl-prolyl cis-trans isomerase activity"/>
    <property type="evidence" value="ECO:0007669"/>
    <property type="project" value="UniProtKB-KW"/>
</dbReference>
<evidence type="ECO:0000313" key="5">
    <source>
        <dbReference type="EMBL" id="SVD96746.1"/>
    </source>
</evidence>
<feature type="non-terminal residue" evidence="5">
    <location>
        <position position="184"/>
    </location>
</feature>
<evidence type="ECO:0000256" key="3">
    <source>
        <dbReference type="ARBA" id="ARBA00023235"/>
    </source>
</evidence>
<evidence type="ECO:0000259" key="4">
    <source>
        <dbReference type="PROSITE" id="PS50072"/>
    </source>
</evidence>
<dbReference type="SUPFAM" id="SSF50891">
    <property type="entry name" value="Cyclophilin-like"/>
    <property type="match status" value="1"/>
</dbReference>
<keyword evidence="3" id="KW-0413">Isomerase</keyword>
<evidence type="ECO:0000256" key="1">
    <source>
        <dbReference type="ARBA" id="ARBA00013194"/>
    </source>
</evidence>
<sequence length="184" mass="20354">MDVVKLRLSVAFLTLMGIFVLANCNTEDVEVPLPVESKLSTQEVNMQWPTQPAMGIDPAKEYSAVLQTSKGEVHIDLFASEVPVTANNFVFLVREGYYDGVPVHRIVVNFMIQTGDPTGTGRGDPGYKFDDEPVTRDYLRGIVAMANSGPNTNGSQFFIMHQNYQLPKNYTIFGMVSKGLDVVD</sequence>
<dbReference type="InterPro" id="IPR002130">
    <property type="entry name" value="Cyclophilin-type_PPIase_dom"/>
</dbReference>
<dbReference type="CDD" id="cd00317">
    <property type="entry name" value="cyclophilin"/>
    <property type="match status" value="1"/>
</dbReference>
<keyword evidence="2" id="KW-0697">Rotamase</keyword>
<dbReference type="InterPro" id="IPR020892">
    <property type="entry name" value="Cyclophilin-type_PPIase_CS"/>
</dbReference>
<reference evidence="5" key="1">
    <citation type="submission" date="2018-05" db="EMBL/GenBank/DDBJ databases">
        <authorList>
            <person name="Lanie J.A."/>
            <person name="Ng W.-L."/>
            <person name="Kazmierczak K.M."/>
            <person name="Andrzejewski T.M."/>
            <person name="Davidsen T.M."/>
            <person name="Wayne K.J."/>
            <person name="Tettelin H."/>
            <person name="Glass J.I."/>
            <person name="Rusch D."/>
            <person name="Podicherti R."/>
            <person name="Tsui H.-C.T."/>
            <person name="Winkler M.E."/>
        </authorList>
    </citation>
    <scope>NUCLEOTIDE SEQUENCE</scope>
</reference>
<proteinExistence type="predicted"/>
<dbReference type="InterPro" id="IPR029000">
    <property type="entry name" value="Cyclophilin-like_dom_sf"/>
</dbReference>
<protein>
    <recommendedName>
        <fullName evidence="1">peptidylprolyl isomerase</fullName>
        <ecNumber evidence="1">5.2.1.8</ecNumber>
    </recommendedName>
</protein>
<dbReference type="PANTHER" id="PTHR45625">
    <property type="entry name" value="PEPTIDYL-PROLYL CIS-TRANS ISOMERASE-RELATED"/>
    <property type="match status" value="1"/>
</dbReference>
<accession>A0A382ZMC0</accession>
<feature type="domain" description="PPIase cyclophilin-type" evidence="4">
    <location>
        <begin position="71"/>
        <end position="184"/>
    </location>
</feature>
<dbReference type="PROSITE" id="PS00170">
    <property type="entry name" value="CSA_PPIASE_1"/>
    <property type="match status" value="1"/>
</dbReference>
<dbReference type="Pfam" id="PF00160">
    <property type="entry name" value="Pro_isomerase"/>
    <property type="match status" value="1"/>
</dbReference>
<dbReference type="EC" id="5.2.1.8" evidence="1"/>
<dbReference type="Gene3D" id="2.40.100.10">
    <property type="entry name" value="Cyclophilin-like"/>
    <property type="match status" value="1"/>
</dbReference>